<dbReference type="Proteomes" id="UP000063308">
    <property type="component" value="Chromosome"/>
</dbReference>
<dbReference type="RefSeq" id="WP_060912443.1">
    <property type="nucleotide sequence ID" value="NZ_CP029603.2"/>
</dbReference>
<protein>
    <recommendedName>
        <fullName evidence="1">ABM domain-containing protein</fullName>
    </recommendedName>
</protein>
<dbReference type="InterPro" id="IPR011008">
    <property type="entry name" value="Dimeric_a/b-barrel"/>
</dbReference>
<accession>A0A0E4BXT7</accession>
<evidence type="ECO:0000259" key="1">
    <source>
        <dbReference type="PROSITE" id="PS51725"/>
    </source>
</evidence>
<reference evidence="2 3" key="1">
    <citation type="submission" date="2014-11" db="EMBL/GenBank/DDBJ databases">
        <title>Symbiosis island explosion on the genome of extra-slow-growing strains of soybean bradyrhizobia with massive insertion sequences.</title>
        <authorList>
            <person name="Iida T."/>
            <person name="Minamisawa K."/>
        </authorList>
    </citation>
    <scope>NUCLEOTIDE SEQUENCE [LARGE SCALE GENOMIC DNA]</scope>
    <source>
        <strain evidence="2 3">NK6</strain>
    </source>
</reference>
<evidence type="ECO:0000313" key="2">
    <source>
        <dbReference type="EMBL" id="BAR62823.1"/>
    </source>
</evidence>
<dbReference type="PROSITE" id="PS51725">
    <property type="entry name" value="ABM"/>
    <property type="match status" value="1"/>
</dbReference>
<name>A0A0E4BXT7_9BRAD</name>
<dbReference type="SUPFAM" id="SSF54909">
    <property type="entry name" value="Dimeric alpha+beta barrel"/>
    <property type="match status" value="1"/>
</dbReference>
<dbReference type="Pfam" id="PF03992">
    <property type="entry name" value="ABM"/>
    <property type="match status" value="1"/>
</dbReference>
<dbReference type="EMBL" id="AP014685">
    <property type="protein sequence ID" value="BAR62823.1"/>
    <property type="molecule type" value="Genomic_DNA"/>
</dbReference>
<organism evidence="2 3">
    <name type="scientific">Bradyrhizobium diazoefficiens</name>
    <dbReference type="NCBI Taxonomy" id="1355477"/>
    <lineage>
        <taxon>Bacteria</taxon>
        <taxon>Pseudomonadati</taxon>
        <taxon>Pseudomonadota</taxon>
        <taxon>Alphaproteobacteria</taxon>
        <taxon>Hyphomicrobiales</taxon>
        <taxon>Nitrobacteraceae</taxon>
        <taxon>Bradyrhizobium</taxon>
    </lineage>
</organism>
<dbReference type="Gene3D" id="3.30.70.100">
    <property type="match status" value="1"/>
</dbReference>
<dbReference type="InterPro" id="IPR007138">
    <property type="entry name" value="ABM_dom"/>
</dbReference>
<feature type="domain" description="ABM" evidence="1">
    <location>
        <begin position="2"/>
        <end position="96"/>
    </location>
</feature>
<gene>
    <name evidence="2" type="ORF">NK6_9687</name>
</gene>
<dbReference type="AlphaFoldDB" id="A0A0E4BXT7"/>
<sequence length="98" mass="11051">MITEIAQIDVKPGSEKDFEAAVAKAKAAFGRSKGFHGFELHKSIEKPQRYRLMVKWATLENHTVDFRGSENFAEWRGLVGQYFAAPPEVEHTETVLAT</sequence>
<proteinExistence type="predicted"/>
<evidence type="ECO:0000313" key="3">
    <source>
        <dbReference type="Proteomes" id="UP000063308"/>
    </source>
</evidence>